<evidence type="ECO:0000313" key="6">
    <source>
        <dbReference type="Proteomes" id="UP000186108"/>
    </source>
</evidence>
<dbReference type="PANTHER" id="PTHR42760:SF133">
    <property type="entry name" value="3-OXOACYL-[ACYL-CARRIER-PROTEIN] REDUCTASE"/>
    <property type="match status" value="1"/>
</dbReference>
<organism evidence="5 6">
    <name type="scientific">Rhodococcus opacus</name>
    <name type="common">Nocardia opaca</name>
    <dbReference type="NCBI Taxonomy" id="37919"/>
    <lineage>
        <taxon>Bacteria</taxon>
        <taxon>Bacillati</taxon>
        <taxon>Actinomycetota</taxon>
        <taxon>Actinomycetes</taxon>
        <taxon>Mycobacteriales</taxon>
        <taxon>Nocardiaceae</taxon>
        <taxon>Rhodococcus</taxon>
    </lineage>
</organism>
<evidence type="ECO:0000259" key="4">
    <source>
        <dbReference type="SMART" id="SM00822"/>
    </source>
</evidence>
<dbReference type="InterPro" id="IPR020904">
    <property type="entry name" value="Sc_DH/Rdtase_CS"/>
</dbReference>
<proteinExistence type="inferred from homology"/>
<dbReference type="Gene3D" id="3.40.50.720">
    <property type="entry name" value="NAD(P)-binding Rossmann-like Domain"/>
    <property type="match status" value="1"/>
</dbReference>
<dbReference type="PANTHER" id="PTHR42760">
    <property type="entry name" value="SHORT-CHAIN DEHYDROGENASES/REDUCTASES FAMILY MEMBER"/>
    <property type="match status" value="1"/>
</dbReference>
<dbReference type="EMBL" id="CP009111">
    <property type="protein sequence ID" value="ANS31169.1"/>
    <property type="molecule type" value="Genomic_DNA"/>
</dbReference>
<dbReference type="RefSeq" id="WP_005256934.1">
    <property type="nucleotide sequence ID" value="NZ_CP009111.1"/>
</dbReference>
<name>A0A1B1KF40_RHOOP</name>
<dbReference type="CDD" id="cd05233">
    <property type="entry name" value="SDR_c"/>
    <property type="match status" value="1"/>
</dbReference>
<comment type="similarity">
    <text evidence="1 3">Belongs to the short-chain dehydrogenases/reductases (SDR) family.</text>
</comment>
<dbReference type="FunFam" id="3.40.50.720:FF:000084">
    <property type="entry name" value="Short-chain dehydrogenase reductase"/>
    <property type="match status" value="1"/>
</dbReference>
<dbReference type="InterPro" id="IPR002347">
    <property type="entry name" value="SDR_fam"/>
</dbReference>
<dbReference type="SMART" id="SM00822">
    <property type="entry name" value="PKS_KR"/>
    <property type="match status" value="1"/>
</dbReference>
<dbReference type="GO" id="GO:0048038">
    <property type="term" value="F:quinone binding"/>
    <property type="evidence" value="ECO:0007669"/>
    <property type="project" value="TreeGrafter"/>
</dbReference>
<dbReference type="InterPro" id="IPR036291">
    <property type="entry name" value="NAD(P)-bd_dom_sf"/>
</dbReference>
<accession>A0A1B1KF40</accession>
<dbReference type="Proteomes" id="UP000186108">
    <property type="component" value="Chromosome"/>
</dbReference>
<dbReference type="Pfam" id="PF00106">
    <property type="entry name" value="adh_short"/>
    <property type="match status" value="1"/>
</dbReference>
<dbReference type="GO" id="GO:0006633">
    <property type="term" value="P:fatty acid biosynthetic process"/>
    <property type="evidence" value="ECO:0007669"/>
    <property type="project" value="TreeGrafter"/>
</dbReference>
<dbReference type="AlphaFoldDB" id="A0A1B1KF40"/>
<reference evidence="5 6" key="1">
    <citation type="submission" date="2014-07" db="EMBL/GenBank/DDBJ databases">
        <authorList>
            <person name="Zhang J.E."/>
            <person name="Yang H."/>
            <person name="Guo J."/>
            <person name="Deng Z."/>
            <person name="Luo H."/>
            <person name="Luo M."/>
            <person name="Zhao B."/>
        </authorList>
    </citation>
    <scope>NUCLEOTIDE SEQUENCE [LARGE SCALE GENOMIC DNA]</scope>
    <source>
        <strain evidence="5 6">1CP</strain>
    </source>
</reference>
<dbReference type="PROSITE" id="PS00061">
    <property type="entry name" value="ADH_SHORT"/>
    <property type="match status" value="1"/>
</dbReference>
<dbReference type="PRINTS" id="PR00081">
    <property type="entry name" value="GDHRDH"/>
</dbReference>
<evidence type="ECO:0000313" key="5">
    <source>
        <dbReference type="EMBL" id="ANS31169.1"/>
    </source>
</evidence>
<evidence type="ECO:0000256" key="3">
    <source>
        <dbReference type="RuleBase" id="RU000363"/>
    </source>
</evidence>
<sequence>MNPYVDGRTALVTGGGSGLGAAIAGALVEAGARVIVVGRNEQKLTAVAAKHGSAVRVAVADVATPLSVAGLAAELADEDISILVNNAGVPGPVAALTDIEPDEWDEVFAVNVRGVYLMCRAFVPGMVAAGRGDVINLASVSGKRPLARRTPYCASKMAVIGLTTTLAAEVGPLGVSVNSLSPGPVDSARMHRNFRLEAERTGTSYEQAEQAFVSRAALGRMVTEHEVASSVLAMLAMPGLCAADIDLSAGMVAR</sequence>
<dbReference type="SUPFAM" id="SSF51735">
    <property type="entry name" value="NAD(P)-binding Rossmann-fold domains"/>
    <property type="match status" value="1"/>
</dbReference>
<keyword evidence="2" id="KW-0560">Oxidoreductase</keyword>
<dbReference type="InterPro" id="IPR057326">
    <property type="entry name" value="KR_dom"/>
</dbReference>
<evidence type="ECO:0000256" key="2">
    <source>
        <dbReference type="ARBA" id="ARBA00023002"/>
    </source>
</evidence>
<evidence type="ECO:0000256" key="1">
    <source>
        <dbReference type="ARBA" id="ARBA00006484"/>
    </source>
</evidence>
<dbReference type="GO" id="GO:0016616">
    <property type="term" value="F:oxidoreductase activity, acting on the CH-OH group of donors, NAD or NADP as acceptor"/>
    <property type="evidence" value="ECO:0007669"/>
    <property type="project" value="TreeGrafter"/>
</dbReference>
<dbReference type="PATRIC" id="fig|37919.13.peg.6856"/>
<dbReference type="PRINTS" id="PR00080">
    <property type="entry name" value="SDRFAMILY"/>
</dbReference>
<protein>
    <submittedName>
        <fullName evidence="5">Short-chain dehydrogenase/reductase SDR</fullName>
    </submittedName>
</protein>
<feature type="domain" description="Ketoreductase" evidence="4">
    <location>
        <begin position="8"/>
        <end position="183"/>
    </location>
</feature>
<gene>
    <name evidence="5" type="ORF">R1CP_32730</name>
</gene>